<accession>A0AAV4Q362</accession>
<evidence type="ECO:0000259" key="1">
    <source>
        <dbReference type="PROSITE" id="PS50097"/>
    </source>
</evidence>
<dbReference type="InterPro" id="IPR044714">
    <property type="entry name" value="AtSIBP1-like"/>
</dbReference>
<dbReference type="PANTHER" id="PTHR46672">
    <property type="entry name" value="OS08G0495500 PROTEIN-RELATED"/>
    <property type="match status" value="1"/>
</dbReference>
<dbReference type="InterPro" id="IPR011333">
    <property type="entry name" value="SKP1/BTB/POZ_sf"/>
</dbReference>
<reference evidence="2 3" key="1">
    <citation type="submission" date="2021-06" db="EMBL/GenBank/DDBJ databases">
        <title>Caerostris darwini draft genome.</title>
        <authorList>
            <person name="Kono N."/>
            <person name="Arakawa K."/>
        </authorList>
    </citation>
    <scope>NUCLEOTIDE SEQUENCE [LARGE SCALE GENOMIC DNA]</scope>
</reference>
<feature type="domain" description="BTB" evidence="1">
    <location>
        <begin position="200"/>
        <end position="245"/>
    </location>
</feature>
<protein>
    <submittedName>
        <fullName evidence="2">TD and POZ domain-containing protein 5</fullName>
    </submittedName>
</protein>
<dbReference type="Proteomes" id="UP001054837">
    <property type="component" value="Unassembled WGS sequence"/>
</dbReference>
<dbReference type="InterPro" id="IPR000210">
    <property type="entry name" value="BTB/POZ_dom"/>
</dbReference>
<evidence type="ECO:0000313" key="2">
    <source>
        <dbReference type="EMBL" id="GIY03712.1"/>
    </source>
</evidence>
<organism evidence="2 3">
    <name type="scientific">Caerostris darwini</name>
    <dbReference type="NCBI Taxonomy" id="1538125"/>
    <lineage>
        <taxon>Eukaryota</taxon>
        <taxon>Metazoa</taxon>
        <taxon>Ecdysozoa</taxon>
        <taxon>Arthropoda</taxon>
        <taxon>Chelicerata</taxon>
        <taxon>Arachnida</taxon>
        <taxon>Araneae</taxon>
        <taxon>Araneomorphae</taxon>
        <taxon>Entelegynae</taxon>
        <taxon>Araneoidea</taxon>
        <taxon>Araneidae</taxon>
        <taxon>Caerostris</taxon>
    </lineage>
</organism>
<evidence type="ECO:0000313" key="3">
    <source>
        <dbReference type="Proteomes" id="UP001054837"/>
    </source>
</evidence>
<proteinExistence type="predicted"/>
<dbReference type="EMBL" id="BPLQ01003840">
    <property type="protein sequence ID" value="GIY03712.1"/>
    <property type="molecule type" value="Genomic_DNA"/>
</dbReference>
<gene>
    <name evidence="2" type="primary">Tdpoz5_10</name>
    <name evidence="2" type="ORF">CDAR_366341</name>
</gene>
<dbReference type="AlphaFoldDB" id="A0AAV4Q362"/>
<dbReference type="Gene3D" id="3.30.710.10">
    <property type="entry name" value="Potassium Channel Kv1.1, Chain A"/>
    <property type="match status" value="1"/>
</dbReference>
<name>A0AAV4Q362_9ARAC</name>
<dbReference type="Pfam" id="PF00651">
    <property type="entry name" value="BTB"/>
    <property type="match status" value="1"/>
</dbReference>
<comment type="caution">
    <text evidence="2">The sequence shown here is derived from an EMBL/GenBank/DDBJ whole genome shotgun (WGS) entry which is preliminary data.</text>
</comment>
<sequence length="340" mass="40168">MWRTDGLALKGEQIIARTVVEIERRSFIWDIKYLSSNQIFEQNPLSVTFLSKNAVLNLSSFLKKRRQSVEEKFTVQITSAVENIKYFTFHCDLLDSLGNKLDCGEEEFWWPNLEMGEIFKLPYTYKKLIEERDKYLPKDVLSLQCDCVISTGIAYQRIESFTTGMDTYTICKHDVESNESGISPDLKADLKSLFTEGILSDTKIRTSTETFPAHTQIVGARSPVFKAMFSTDMKERTKELIPYFDTRLIPYFDTRLIPYFDTRLIPYFDTRLIPYFDTRLIPYFDTRLIPYFDTRLISYFDTRLIPYFDTRLIPYFDTRLIPYFDTRLISYFDTRLIQLV</sequence>
<dbReference type="SUPFAM" id="SSF54695">
    <property type="entry name" value="POZ domain"/>
    <property type="match status" value="1"/>
</dbReference>
<dbReference type="PROSITE" id="PS50097">
    <property type="entry name" value="BTB"/>
    <property type="match status" value="1"/>
</dbReference>
<keyword evidence="3" id="KW-1185">Reference proteome</keyword>